<dbReference type="Proteomes" id="UP000295444">
    <property type="component" value="Unassembled WGS sequence"/>
</dbReference>
<dbReference type="EMBL" id="SNXZ01000002">
    <property type="protein sequence ID" value="TDQ01073.1"/>
    <property type="molecule type" value="Genomic_DNA"/>
</dbReference>
<feature type="signal peptide" evidence="1">
    <location>
        <begin position="1"/>
        <end position="22"/>
    </location>
</feature>
<keyword evidence="1" id="KW-0732">Signal</keyword>
<evidence type="ECO:0000313" key="3">
    <source>
        <dbReference type="Proteomes" id="UP000295444"/>
    </source>
</evidence>
<comment type="caution">
    <text evidence="2">The sequence shown here is derived from an EMBL/GenBank/DDBJ whole genome shotgun (WGS) entry which is preliminary data.</text>
</comment>
<gene>
    <name evidence="2" type="ORF">EV186_102940</name>
</gene>
<evidence type="ECO:0000313" key="2">
    <source>
        <dbReference type="EMBL" id="TDQ01073.1"/>
    </source>
</evidence>
<evidence type="ECO:0008006" key="4">
    <source>
        <dbReference type="Google" id="ProtNLM"/>
    </source>
</evidence>
<proteinExistence type="predicted"/>
<reference evidence="2 3" key="1">
    <citation type="submission" date="2019-03" db="EMBL/GenBank/DDBJ databases">
        <title>Genomic Encyclopedia of Type Strains, Phase IV (KMG-IV): sequencing the most valuable type-strain genomes for metagenomic binning, comparative biology and taxonomic classification.</title>
        <authorList>
            <person name="Goeker M."/>
        </authorList>
    </citation>
    <scope>NUCLEOTIDE SEQUENCE [LARGE SCALE GENOMIC DNA]</scope>
    <source>
        <strain evidence="2 3">DSM 45361</strain>
    </source>
</reference>
<accession>A0A4R6SHH0</accession>
<feature type="chain" id="PRO_5020217416" description="DUF3558 domain-containing protein" evidence="1">
    <location>
        <begin position="23"/>
        <end position="195"/>
    </location>
</feature>
<sequence length="195" mass="19900">MVRVVAGLCAAVLALAACSSKADDPAPVSTGAPGSVLTKITEQQACDLLDSATIKKALDVEPGIRDSRRVGKAPITVTYMCNYHTGVPGLSTDVATTRADRSDKQVLDGAFTDRATENAAPGKYEQVPGVGVLAGFGPDATMSGGGLTAHKLAVVFRAGSERLALEVSVLGDATLAQLKPLALELVAKLQAAIGK</sequence>
<keyword evidence="3" id="KW-1185">Reference proteome</keyword>
<dbReference type="OrthoDB" id="5197770at2"/>
<dbReference type="RefSeq" id="WP_133849696.1">
    <property type="nucleotide sequence ID" value="NZ_SNXZ01000002.1"/>
</dbReference>
<dbReference type="AlphaFoldDB" id="A0A4R6SHH0"/>
<organism evidence="2 3">
    <name type="scientific">Labedaea rhizosphaerae</name>
    <dbReference type="NCBI Taxonomy" id="598644"/>
    <lineage>
        <taxon>Bacteria</taxon>
        <taxon>Bacillati</taxon>
        <taxon>Actinomycetota</taxon>
        <taxon>Actinomycetes</taxon>
        <taxon>Pseudonocardiales</taxon>
        <taxon>Pseudonocardiaceae</taxon>
        <taxon>Labedaea</taxon>
    </lineage>
</organism>
<evidence type="ECO:0000256" key="1">
    <source>
        <dbReference type="SAM" id="SignalP"/>
    </source>
</evidence>
<name>A0A4R6SHH0_LABRH</name>
<dbReference type="PROSITE" id="PS51257">
    <property type="entry name" value="PROKAR_LIPOPROTEIN"/>
    <property type="match status" value="1"/>
</dbReference>
<protein>
    <recommendedName>
        <fullName evidence="4">DUF3558 domain-containing protein</fullName>
    </recommendedName>
</protein>